<dbReference type="PANTHER" id="PTHR30544">
    <property type="entry name" value="23S RRNA METHYLTRANSFERASE"/>
    <property type="match status" value="1"/>
</dbReference>
<dbReference type="PROSITE" id="PS51918">
    <property type="entry name" value="RADICAL_SAM"/>
    <property type="match status" value="1"/>
</dbReference>
<keyword evidence="5" id="KW-0698">rRNA processing</keyword>
<dbReference type="InterPro" id="IPR048641">
    <property type="entry name" value="RlmN_N"/>
</dbReference>
<evidence type="ECO:0000256" key="7">
    <source>
        <dbReference type="ARBA" id="ARBA00022679"/>
    </source>
</evidence>
<evidence type="ECO:0000256" key="8">
    <source>
        <dbReference type="ARBA" id="ARBA00022691"/>
    </source>
</evidence>
<dbReference type="OrthoDB" id="538249at2759"/>
<evidence type="ECO:0000256" key="10">
    <source>
        <dbReference type="ARBA" id="ARBA00022723"/>
    </source>
</evidence>
<keyword evidence="4" id="KW-0963">Cytoplasm</keyword>
<evidence type="ECO:0000259" key="14">
    <source>
        <dbReference type="PROSITE" id="PS51918"/>
    </source>
</evidence>
<dbReference type="EMBL" id="BRYA01000006">
    <property type="protein sequence ID" value="GMI31152.1"/>
    <property type="molecule type" value="Genomic_DNA"/>
</dbReference>
<dbReference type="InterPro" id="IPR027492">
    <property type="entry name" value="RNA_MTrfase_RlmN"/>
</dbReference>
<feature type="coiled-coil region" evidence="13">
    <location>
        <begin position="423"/>
        <end position="450"/>
    </location>
</feature>
<keyword evidence="8" id="KW-0949">S-adenosyl-L-methionine</keyword>
<dbReference type="Gene3D" id="3.20.20.70">
    <property type="entry name" value="Aldolase class I"/>
    <property type="match status" value="1"/>
</dbReference>
<dbReference type="Proteomes" id="UP001165065">
    <property type="component" value="Unassembled WGS sequence"/>
</dbReference>
<protein>
    <recommendedName>
        <fullName evidence="14">Radical SAM core domain-containing protein</fullName>
    </recommendedName>
</protein>
<dbReference type="GO" id="GO:0008173">
    <property type="term" value="F:RNA methyltransferase activity"/>
    <property type="evidence" value="ECO:0007669"/>
    <property type="project" value="InterPro"/>
</dbReference>
<dbReference type="SFLD" id="SFLDF00275">
    <property type="entry name" value="adenosine_C2_methyltransferase"/>
    <property type="match status" value="1"/>
</dbReference>
<dbReference type="InterPro" id="IPR004383">
    <property type="entry name" value="rRNA_lsu_MTrfase_RlmN/Cfr"/>
</dbReference>
<dbReference type="SFLD" id="SFLDG01062">
    <property type="entry name" value="methyltransferase_(Class_A)"/>
    <property type="match status" value="1"/>
</dbReference>
<dbReference type="SUPFAM" id="SSF102114">
    <property type="entry name" value="Radical SAM enzymes"/>
    <property type="match status" value="1"/>
</dbReference>
<dbReference type="Pfam" id="PF04055">
    <property type="entry name" value="Radical_SAM"/>
    <property type="match status" value="1"/>
</dbReference>
<sequence>MTLSELQEMAEGMGEKKFRGKQIHDYIRQQGILNVDDMKTLPKDFREVLKAQTIPTTLSLTGPTAGTLTSTDGTIKRSYLLPTGHTIESVLMPYKSHHTACISSQVGCAQGCVFCATGQQGFGRQLGAGEIVEQVALFDIMLKRKGVKNGVGNIVFMGMGEPLSNFKNVMSAVSILNKDFGIGSRRITISTVGITDKIRRLADTNSQVGLAVSLHSSSDDKRTPLMPVNGRYGGVSGLLSAVKYYQDKTNRRVTFEWAAIAGENDSANTARELGRTLRENGVRAKLCHVNVIPLNPTRGYGGKKAGVGRVDEFCNVLREEFGIEATRRTRRGIDIEAGCGQLSDVKRIMDVIGGGGYTKPKVGEEKEIKKREEVRGRESLGGGKVRSPVEVMSRKLRKVRKGYKRVLELEGVKERGGKLTRTQHEKIKTKKDVERIIEELEEEIRGVNGGS</sequence>
<evidence type="ECO:0000256" key="11">
    <source>
        <dbReference type="ARBA" id="ARBA00023004"/>
    </source>
</evidence>
<comment type="subcellular location">
    <subcellularLocation>
        <location evidence="2">Cytoplasm</location>
    </subcellularLocation>
</comment>
<dbReference type="GO" id="GO:0051539">
    <property type="term" value="F:4 iron, 4 sulfur cluster binding"/>
    <property type="evidence" value="ECO:0007669"/>
    <property type="project" value="UniProtKB-KW"/>
</dbReference>
<keyword evidence="6" id="KW-0489">Methyltransferase</keyword>
<dbReference type="InterPro" id="IPR007197">
    <property type="entry name" value="rSAM"/>
</dbReference>
<evidence type="ECO:0000256" key="1">
    <source>
        <dbReference type="ARBA" id="ARBA00001966"/>
    </source>
</evidence>
<dbReference type="CDD" id="cd01335">
    <property type="entry name" value="Radical_SAM"/>
    <property type="match status" value="1"/>
</dbReference>
<comment type="caution">
    <text evidence="15">The sequence shown here is derived from an EMBL/GenBank/DDBJ whole genome shotgun (WGS) entry which is preliminary data.</text>
</comment>
<evidence type="ECO:0000313" key="15">
    <source>
        <dbReference type="EMBL" id="GMI31152.1"/>
    </source>
</evidence>
<keyword evidence="7" id="KW-0808">Transferase</keyword>
<dbReference type="GO" id="GO:0005737">
    <property type="term" value="C:cytoplasm"/>
    <property type="evidence" value="ECO:0007669"/>
    <property type="project" value="UniProtKB-SubCell"/>
</dbReference>
<dbReference type="SFLD" id="SFLDS00029">
    <property type="entry name" value="Radical_SAM"/>
    <property type="match status" value="1"/>
</dbReference>
<proteinExistence type="predicted"/>
<evidence type="ECO:0000256" key="2">
    <source>
        <dbReference type="ARBA" id="ARBA00004496"/>
    </source>
</evidence>
<keyword evidence="3" id="KW-0004">4Fe-4S</keyword>
<dbReference type="GO" id="GO:0046872">
    <property type="term" value="F:metal ion binding"/>
    <property type="evidence" value="ECO:0007669"/>
    <property type="project" value="UniProtKB-KW"/>
</dbReference>
<accession>A0A9W7G3Y0</accession>
<dbReference type="GO" id="GO:0070475">
    <property type="term" value="P:rRNA base methylation"/>
    <property type="evidence" value="ECO:0007669"/>
    <property type="project" value="InterPro"/>
</dbReference>
<evidence type="ECO:0000256" key="9">
    <source>
        <dbReference type="ARBA" id="ARBA00022694"/>
    </source>
</evidence>
<keyword evidence="12" id="KW-0411">Iron-sulfur</keyword>
<keyword evidence="13" id="KW-0175">Coiled coil</keyword>
<name>A0A9W7G3Y0_9STRA</name>
<dbReference type="NCBIfam" id="TIGR00048">
    <property type="entry name" value="rRNA_mod_RlmN"/>
    <property type="match status" value="1"/>
</dbReference>
<evidence type="ECO:0000256" key="12">
    <source>
        <dbReference type="ARBA" id="ARBA00023014"/>
    </source>
</evidence>
<dbReference type="InterPro" id="IPR058240">
    <property type="entry name" value="rSAM_sf"/>
</dbReference>
<dbReference type="InterPro" id="IPR040072">
    <property type="entry name" value="Methyltransferase_A"/>
</dbReference>
<feature type="domain" description="Radical SAM core" evidence="14">
    <location>
        <begin position="94"/>
        <end position="334"/>
    </location>
</feature>
<reference evidence="16" key="1">
    <citation type="journal article" date="2023" name="Commun. Biol.">
        <title>Genome analysis of Parmales, the sister group of diatoms, reveals the evolutionary specialization of diatoms from phago-mixotrophs to photoautotrophs.</title>
        <authorList>
            <person name="Ban H."/>
            <person name="Sato S."/>
            <person name="Yoshikawa S."/>
            <person name="Yamada K."/>
            <person name="Nakamura Y."/>
            <person name="Ichinomiya M."/>
            <person name="Sato N."/>
            <person name="Blanc-Mathieu R."/>
            <person name="Endo H."/>
            <person name="Kuwata A."/>
            <person name="Ogata H."/>
        </authorList>
    </citation>
    <scope>NUCLEOTIDE SEQUENCE [LARGE SCALE GENOMIC DNA]</scope>
</reference>
<keyword evidence="10" id="KW-0479">Metal-binding</keyword>
<evidence type="ECO:0000256" key="4">
    <source>
        <dbReference type="ARBA" id="ARBA00022490"/>
    </source>
</evidence>
<organism evidence="15 16">
    <name type="scientific">Triparma columacea</name>
    <dbReference type="NCBI Taxonomy" id="722753"/>
    <lineage>
        <taxon>Eukaryota</taxon>
        <taxon>Sar</taxon>
        <taxon>Stramenopiles</taxon>
        <taxon>Ochrophyta</taxon>
        <taxon>Bolidophyceae</taxon>
        <taxon>Parmales</taxon>
        <taxon>Triparmaceae</taxon>
        <taxon>Triparma</taxon>
    </lineage>
</organism>
<dbReference type="Gene3D" id="1.10.150.530">
    <property type="match status" value="1"/>
</dbReference>
<keyword evidence="16" id="KW-1185">Reference proteome</keyword>
<evidence type="ECO:0000313" key="16">
    <source>
        <dbReference type="Proteomes" id="UP001165065"/>
    </source>
</evidence>
<keyword evidence="11" id="KW-0408">Iron</keyword>
<evidence type="ECO:0000256" key="5">
    <source>
        <dbReference type="ARBA" id="ARBA00022552"/>
    </source>
</evidence>
<gene>
    <name evidence="15" type="ORF">TrCOL_g11804</name>
</gene>
<keyword evidence="9" id="KW-0819">tRNA processing</keyword>
<dbReference type="AlphaFoldDB" id="A0A9W7G3Y0"/>
<dbReference type="GO" id="GO:0030488">
    <property type="term" value="P:tRNA methylation"/>
    <property type="evidence" value="ECO:0007669"/>
    <property type="project" value="InterPro"/>
</dbReference>
<dbReference type="InterPro" id="IPR013785">
    <property type="entry name" value="Aldolase_TIM"/>
</dbReference>
<evidence type="ECO:0000256" key="6">
    <source>
        <dbReference type="ARBA" id="ARBA00022603"/>
    </source>
</evidence>
<dbReference type="PANTHER" id="PTHR30544:SF5">
    <property type="entry name" value="RADICAL SAM CORE DOMAIN-CONTAINING PROTEIN"/>
    <property type="match status" value="1"/>
</dbReference>
<evidence type="ECO:0000256" key="3">
    <source>
        <dbReference type="ARBA" id="ARBA00022485"/>
    </source>
</evidence>
<evidence type="ECO:0000256" key="13">
    <source>
        <dbReference type="SAM" id="Coils"/>
    </source>
</evidence>
<dbReference type="Pfam" id="PF21016">
    <property type="entry name" value="RlmN_N"/>
    <property type="match status" value="1"/>
</dbReference>
<comment type="cofactor">
    <cofactor evidence="1">
        <name>[4Fe-4S] cluster</name>
        <dbReference type="ChEBI" id="CHEBI:49883"/>
    </cofactor>
</comment>